<dbReference type="Gene3D" id="3.40.50.1980">
    <property type="entry name" value="Nitrogenase molybdenum iron protein domain"/>
    <property type="match status" value="2"/>
</dbReference>
<evidence type="ECO:0000256" key="3">
    <source>
        <dbReference type="ARBA" id="ARBA00022448"/>
    </source>
</evidence>
<dbReference type="Proteomes" id="UP001500603">
    <property type="component" value="Unassembled WGS sequence"/>
</dbReference>
<comment type="subcellular location">
    <subcellularLocation>
        <location evidence="1">Cell envelope</location>
    </subcellularLocation>
</comment>
<gene>
    <name evidence="7" type="ORF">GCM10023318_33580</name>
</gene>
<sequence>MRTINRRGFLGAAAGSLALTALTACGGSGGDSADAATRTVQGFEGPVEVPVHPERVVCVDHYTPGALLDVGVRPTAVAQFDESQLLAEYLDIYRELPKVGASIKADPEQVLTHDPDLILGTYLPHAPDPNKDRFAEIAPTVLFAAVDAGDWKRRAIDAADAVGKRAEAEALQRRYTDRANAIATEFHDVFARTRWSMVMGTSNTATWHLALPGSWSGIVVADAGVRFSNISHEAGTGGGLSTTKEYSMELVDVLRDSDVILIQGDNTGRPAAKVRALLANPAWSRLPAVQSGHAVPLPYFTTLHYGQGLEVLETVASVARSL</sequence>
<evidence type="ECO:0000313" key="7">
    <source>
        <dbReference type="EMBL" id="GAA5056309.1"/>
    </source>
</evidence>
<dbReference type="Pfam" id="PF01497">
    <property type="entry name" value="Peripla_BP_2"/>
    <property type="match status" value="1"/>
</dbReference>
<dbReference type="PROSITE" id="PS50983">
    <property type="entry name" value="FE_B12_PBP"/>
    <property type="match status" value="1"/>
</dbReference>
<reference evidence="8" key="1">
    <citation type="journal article" date="2019" name="Int. J. Syst. Evol. Microbiol.">
        <title>The Global Catalogue of Microorganisms (GCM) 10K type strain sequencing project: providing services to taxonomists for standard genome sequencing and annotation.</title>
        <authorList>
            <consortium name="The Broad Institute Genomics Platform"/>
            <consortium name="The Broad Institute Genome Sequencing Center for Infectious Disease"/>
            <person name="Wu L."/>
            <person name="Ma J."/>
        </authorList>
    </citation>
    <scope>NUCLEOTIDE SEQUENCE [LARGE SCALE GENOMIC DNA]</scope>
    <source>
        <strain evidence="8">JCM 18298</strain>
    </source>
</reference>
<evidence type="ECO:0000256" key="1">
    <source>
        <dbReference type="ARBA" id="ARBA00004196"/>
    </source>
</evidence>
<dbReference type="InterPro" id="IPR002491">
    <property type="entry name" value="ABC_transptr_periplasmic_BD"/>
</dbReference>
<dbReference type="SUPFAM" id="SSF53807">
    <property type="entry name" value="Helical backbone' metal receptor"/>
    <property type="match status" value="1"/>
</dbReference>
<dbReference type="PROSITE" id="PS51257">
    <property type="entry name" value="PROKAR_LIPOPROTEIN"/>
    <property type="match status" value="1"/>
</dbReference>
<keyword evidence="3" id="KW-0813">Transport</keyword>
<organism evidence="7 8">
    <name type="scientific">Nocardia callitridis</name>
    <dbReference type="NCBI Taxonomy" id="648753"/>
    <lineage>
        <taxon>Bacteria</taxon>
        <taxon>Bacillati</taxon>
        <taxon>Actinomycetota</taxon>
        <taxon>Actinomycetes</taxon>
        <taxon>Mycobacteriales</taxon>
        <taxon>Nocardiaceae</taxon>
        <taxon>Nocardia</taxon>
    </lineage>
</organism>
<dbReference type="PANTHER" id="PTHR30532">
    <property type="entry name" value="IRON III DICITRATE-BINDING PERIPLASMIC PROTEIN"/>
    <property type="match status" value="1"/>
</dbReference>
<comment type="similarity">
    <text evidence="2">Belongs to the bacterial solute-binding protein 8 family.</text>
</comment>
<accession>A0ABP9KGT2</accession>
<evidence type="ECO:0000259" key="6">
    <source>
        <dbReference type="PROSITE" id="PS50983"/>
    </source>
</evidence>
<evidence type="ECO:0000256" key="5">
    <source>
        <dbReference type="SAM" id="SignalP"/>
    </source>
</evidence>
<dbReference type="PROSITE" id="PS51318">
    <property type="entry name" value="TAT"/>
    <property type="match status" value="1"/>
</dbReference>
<evidence type="ECO:0000256" key="2">
    <source>
        <dbReference type="ARBA" id="ARBA00008814"/>
    </source>
</evidence>
<dbReference type="RefSeq" id="WP_345496311.1">
    <property type="nucleotide sequence ID" value="NZ_BAABJM010000002.1"/>
</dbReference>
<keyword evidence="8" id="KW-1185">Reference proteome</keyword>
<feature type="chain" id="PRO_5047323883" description="Fe/B12 periplasmic-binding domain-containing protein" evidence="5">
    <location>
        <begin position="27"/>
        <end position="322"/>
    </location>
</feature>
<dbReference type="InterPro" id="IPR006311">
    <property type="entry name" value="TAT_signal"/>
</dbReference>
<name>A0ABP9KGT2_9NOCA</name>
<evidence type="ECO:0000256" key="4">
    <source>
        <dbReference type="ARBA" id="ARBA00022729"/>
    </source>
</evidence>
<proteinExistence type="inferred from homology"/>
<feature type="signal peptide" evidence="5">
    <location>
        <begin position="1"/>
        <end position="26"/>
    </location>
</feature>
<dbReference type="PANTHER" id="PTHR30532:SF1">
    <property type="entry name" value="IRON(3+)-HYDROXAMATE-BINDING PROTEIN FHUD"/>
    <property type="match status" value="1"/>
</dbReference>
<evidence type="ECO:0000313" key="8">
    <source>
        <dbReference type="Proteomes" id="UP001500603"/>
    </source>
</evidence>
<dbReference type="InterPro" id="IPR051313">
    <property type="entry name" value="Bact_iron-sidero_bind"/>
</dbReference>
<keyword evidence="4 5" id="KW-0732">Signal</keyword>
<dbReference type="EMBL" id="BAABJM010000002">
    <property type="protein sequence ID" value="GAA5056309.1"/>
    <property type="molecule type" value="Genomic_DNA"/>
</dbReference>
<comment type="caution">
    <text evidence="7">The sequence shown here is derived from an EMBL/GenBank/DDBJ whole genome shotgun (WGS) entry which is preliminary data.</text>
</comment>
<protein>
    <recommendedName>
        <fullName evidence="6">Fe/B12 periplasmic-binding domain-containing protein</fullName>
    </recommendedName>
</protein>
<feature type="domain" description="Fe/B12 periplasmic-binding" evidence="6">
    <location>
        <begin position="55"/>
        <end position="322"/>
    </location>
</feature>